<comment type="caution">
    <text evidence="1">The sequence shown here is derived from an EMBL/GenBank/DDBJ whole genome shotgun (WGS) entry which is preliminary data.</text>
</comment>
<evidence type="ECO:0000313" key="1">
    <source>
        <dbReference type="EMBL" id="KAI8652515.1"/>
    </source>
</evidence>
<evidence type="ECO:0000313" key="2">
    <source>
        <dbReference type="Proteomes" id="UP001065298"/>
    </source>
</evidence>
<accession>A0ACC0QGP9</accession>
<sequence length="610" mass="68404">METFRQHAQEYQLHTCQHCEKFIVDTAKAANSTNRETSLGSFHIPGAQVFTAATNTCGLFQACIVTLKNDLTRRLLVDAVTEETACQFTLVVTLWYIRRADGGHGMTLEGAWRRDEPRGWLTDGVTRFNLWPRKDAPTMDRFTSHVVQPAVSSSKSFSKMQTSLNECLSSHAKYSPIWAALSYCWGGPQKAQTTSQNVNERYQAIDLGEMPLTLRDAIRTCRELNLPYLWIDSMCIIQDDEDDKAREINKMPEVYQGALVTLSASCSTTCHGGFLHDRLHPAPGVALPMRCSEGVYDIIQAVKWRPAVGEPIDMRAWTFQEQALSERIIDYGSQRASYFCNSSGKKQRFGMLPPPTDDLLRQEWAHTVEKYSARQLTFANDRLNALAAVASRFSKAAGLSTSEYVAGLWKPSLIRGLLWSVKAGQRRTKPTGGPSFSWASHLMEVEWRPEMWERDTRRETACVLEIEVVVSNSLLPLGSVASSRLTINGPLVYTTLSFPSGAALILHDDGGQHSVRLILDNEDETNASLSSVWLLELLFKVGRETIMGPGPDTRFGLVLRATKHGQFTRIGIYSEWVPQDIPVASHKPRNDVCERCKEIFHAKVSRVELV</sequence>
<organism evidence="1 2">
    <name type="scientific">Fusarium keratoplasticum</name>
    <dbReference type="NCBI Taxonomy" id="1328300"/>
    <lineage>
        <taxon>Eukaryota</taxon>
        <taxon>Fungi</taxon>
        <taxon>Dikarya</taxon>
        <taxon>Ascomycota</taxon>
        <taxon>Pezizomycotina</taxon>
        <taxon>Sordariomycetes</taxon>
        <taxon>Hypocreomycetidae</taxon>
        <taxon>Hypocreales</taxon>
        <taxon>Nectriaceae</taxon>
        <taxon>Fusarium</taxon>
        <taxon>Fusarium solani species complex</taxon>
    </lineage>
</organism>
<dbReference type="EMBL" id="CM046513">
    <property type="protein sequence ID" value="KAI8652515.1"/>
    <property type="molecule type" value="Genomic_DNA"/>
</dbReference>
<gene>
    <name evidence="1" type="ORF">NCS57_01315700</name>
</gene>
<dbReference type="Proteomes" id="UP001065298">
    <property type="component" value="Chromosome 11"/>
</dbReference>
<protein>
    <submittedName>
        <fullName evidence="1">HET domain-containing protein</fullName>
    </submittedName>
</protein>
<reference evidence="1" key="1">
    <citation type="submission" date="2022-06" db="EMBL/GenBank/DDBJ databases">
        <title>Fusarium solani species complex genomes reveal bases of compartmentalisation and animal pathogenesis.</title>
        <authorList>
            <person name="Tsai I.J."/>
        </authorList>
    </citation>
    <scope>NUCLEOTIDE SEQUENCE</scope>
    <source>
        <strain evidence="1">Fu6.1</strain>
    </source>
</reference>
<proteinExistence type="predicted"/>
<keyword evidence="2" id="KW-1185">Reference proteome</keyword>
<name>A0ACC0QGP9_9HYPO</name>